<feature type="region of interest" description="Disordered" evidence="2">
    <location>
        <begin position="379"/>
        <end position="439"/>
    </location>
</feature>
<comment type="caution">
    <text evidence="3">The sequence shown here is derived from an EMBL/GenBank/DDBJ whole genome shotgun (WGS) entry which is preliminary data.</text>
</comment>
<evidence type="ECO:0000313" key="3">
    <source>
        <dbReference type="EMBL" id="CAL8076228.1"/>
    </source>
</evidence>
<evidence type="ECO:0000313" key="4">
    <source>
        <dbReference type="Proteomes" id="UP001642540"/>
    </source>
</evidence>
<reference evidence="3 4" key="1">
    <citation type="submission" date="2024-08" db="EMBL/GenBank/DDBJ databases">
        <authorList>
            <person name="Cucini C."/>
            <person name="Frati F."/>
        </authorList>
    </citation>
    <scope>NUCLEOTIDE SEQUENCE [LARGE SCALE GENOMIC DNA]</scope>
</reference>
<feature type="compositionally biased region" description="Polar residues" evidence="2">
    <location>
        <begin position="79"/>
        <end position="88"/>
    </location>
</feature>
<dbReference type="Proteomes" id="UP001642540">
    <property type="component" value="Unassembled WGS sequence"/>
</dbReference>
<evidence type="ECO:0000256" key="2">
    <source>
        <dbReference type="SAM" id="MobiDB-lite"/>
    </source>
</evidence>
<sequence>MAGSNSSSFKSTSDVDMDDVICLSSDDEEIIIVPSQVSHHRRIPPPAPSLPPLNPEDFYKAQDQPNVNSREKLSPVTPEANTSVSSVKNPFVTPEASPSPSSSANISATPAAKPSSSPMPLLPSPRRIDLPQDPPVDPPIVHDSSDDEASESENAFTSQESEEASSELSEFAYNLGQQNNTLVHLINQIVPKLRAEKQKVAFFETQNRELKEAHKLQMDTVKAELEETKAKLNNTEEELTAARKYVNITRDSSHQLEKKLKAEVNKVKAENDVLKSELEKRNEIELVSKEREVLHKKQVEMFRQELGELKKAVNDRDQHNPEDIKDIEIGVEMLTNALELLEPDDVIEPMPSTSGMILLEPTRAGNTIEVLKKATLKKQKNHCAKKSCGDKSQSKKIGNGGSQADESTKETASKLKRKRKNSMVANPNFQRNEGEQEKE</sequence>
<organism evidence="3 4">
    <name type="scientific">Orchesella dallaii</name>
    <dbReference type="NCBI Taxonomy" id="48710"/>
    <lineage>
        <taxon>Eukaryota</taxon>
        <taxon>Metazoa</taxon>
        <taxon>Ecdysozoa</taxon>
        <taxon>Arthropoda</taxon>
        <taxon>Hexapoda</taxon>
        <taxon>Collembola</taxon>
        <taxon>Entomobryomorpha</taxon>
        <taxon>Entomobryoidea</taxon>
        <taxon>Orchesellidae</taxon>
        <taxon>Orchesellinae</taxon>
        <taxon>Orchesella</taxon>
    </lineage>
</organism>
<keyword evidence="1" id="KW-0175">Coiled coil</keyword>
<dbReference type="EMBL" id="CAXLJM020000011">
    <property type="protein sequence ID" value="CAL8076228.1"/>
    <property type="molecule type" value="Genomic_DNA"/>
</dbReference>
<protein>
    <submittedName>
        <fullName evidence="3">Uncharacterized protein</fullName>
    </submittedName>
</protein>
<feature type="region of interest" description="Disordered" evidence="2">
    <location>
        <begin position="34"/>
        <end position="168"/>
    </location>
</feature>
<gene>
    <name evidence="3" type="ORF">ODALV1_LOCUS3399</name>
</gene>
<keyword evidence="4" id="KW-1185">Reference proteome</keyword>
<accession>A0ABP1PSW0</accession>
<feature type="compositionally biased region" description="Low complexity" evidence="2">
    <location>
        <begin position="94"/>
        <end position="119"/>
    </location>
</feature>
<evidence type="ECO:0000256" key="1">
    <source>
        <dbReference type="SAM" id="Coils"/>
    </source>
</evidence>
<proteinExistence type="predicted"/>
<feature type="coiled-coil region" evidence="1">
    <location>
        <begin position="193"/>
        <end position="277"/>
    </location>
</feature>
<name>A0ABP1PSW0_9HEXA</name>
<feature type="compositionally biased region" description="Pro residues" evidence="2">
    <location>
        <begin position="44"/>
        <end position="54"/>
    </location>
</feature>